<dbReference type="InterPro" id="IPR052063">
    <property type="entry name" value="Polysaccharide_Lyase_1"/>
</dbReference>
<evidence type="ECO:0000256" key="2">
    <source>
        <dbReference type="ARBA" id="ARBA00023180"/>
    </source>
</evidence>
<keyword evidence="2" id="KW-0325">Glycoprotein</keyword>
<dbReference type="InterPro" id="IPR039448">
    <property type="entry name" value="Beta_helix"/>
</dbReference>
<dbReference type="InterPro" id="IPR012334">
    <property type="entry name" value="Pectin_lyas_fold"/>
</dbReference>
<evidence type="ECO:0000313" key="5">
    <source>
        <dbReference type="EMBL" id="OAM89103.1"/>
    </source>
</evidence>
<dbReference type="Pfam" id="PF13229">
    <property type="entry name" value="Beta_helix"/>
    <property type="match status" value="1"/>
</dbReference>
<keyword evidence="6" id="KW-1185">Reference proteome</keyword>
<dbReference type="EMBL" id="LRRQ01000106">
    <property type="protein sequence ID" value="OAM89103.1"/>
    <property type="molecule type" value="Genomic_DNA"/>
</dbReference>
<dbReference type="PANTHER" id="PTHR42970:SF1">
    <property type="entry name" value="PECTATE LYASE C-RELATED"/>
    <property type="match status" value="1"/>
</dbReference>
<dbReference type="InterPro" id="IPR011050">
    <property type="entry name" value="Pectin_lyase_fold/virulence"/>
</dbReference>
<evidence type="ECO:0000259" key="4">
    <source>
        <dbReference type="Pfam" id="PF13229"/>
    </source>
</evidence>
<feature type="compositionally biased region" description="Basic and acidic residues" evidence="3">
    <location>
        <begin position="369"/>
        <end position="394"/>
    </location>
</feature>
<evidence type="ECO:0000256" key="1">
    <source>
        <dbReference type="ARBA" id="ARBA00022723"/>
    </source>
</evidence>
<dbReference type="Proteomes" id="UP000078486">
    <property type="component" value="Unassembled WGS sequence"/>
</dbReference>
<sequence>MPGIFILLFIIPLRASQSVPPAFPGAEGFGALATGGRGGEVYHVINLDDSGPGSFRDAVSQPNRTVVFDIGGVINITSRLQVAANITIAGQTAPGDGVTVYGERVAFSDNTIVRHMRFHGSITMPRGGCTVIIDNLKNAIFDHVSIAWGRWDNIHIKGTSDVTLQYCLIAEGIDPQMFGALIERPQNITIHHCLWSNNQSRNPKGKAGLQYYNNVVYNWKVSGFVGGHSAADHYQDMINNYFIAGPNSSDRFIAGFTATDHVYHRGNHADLDKDGKLNGRLVTDEDFISAKATLLPAATHTAPVPVTLDAAEAAAEKVLAGAGASLKRDAVDARQIEQVKSFGKLGKIILRESDVGGQPAMESGAALPDSDRDGIPDAWEKAHGLDPRNPDDGRQIQPDGYSNLEHYMNSIPGMTLSGRS</sequence>
<evidence type="ECO:0000313" key="6">
    <source>
        <dbReference type="Proteomes" id="UP000078486"/>
    </source>
</evidence>
<dbReference type="Gene3D" id="2.160.20.10">
    <property type="entry name" value="Single-stranded right-handed beta-helix, Pectin lyase-like"/>
    <property type="match status" value="1"/>
</dbReference>
<dbReference type="STRING" id="1184151.AW736_14920"/>
<feature type="region of interest" description="Disordered" evidence="3">
    <location>
        <begin position="356"/>
        <end position="420"/>
    </location>
</feature>
<dbReference type="AlphaFoldDB" id="A0A178IGF0"/>
<gene>
    <name evidence="5" type="ORF">AW736_14920</name>
</gene>
<name>A0A178IGF0_9BACT</name>
<proteinExistence type="predicted"/>
<organism evidence="5 6">
    <name type="scientific">Termitidicoccus mucosus</name>
    <dbReference type="NCBI Taxonomy" id="1184151"/>
    <lineage>
        <taxon>Bacteria</taxon>
        <taxon>Pseudomonadati</taxon>
        <taxon>Verrucomicrobiota</taxon>
        <taxon>Opitutia</taxon>
        <taxon>Opitutales</taxon>
        <taxon>Opitutaceae</taxon>
        <taxon>Termitidicoccus</taxon>
    </lineage>
</organism>
<feature type="domain" description="Right handed beta helix" evidence="4">
    <location>
        <begin position="85"/>
        <end position="215"/>
    </location>
</feature>
<reference evidence="5 6" key="1">
    <citation type="submission" date="2016-01" db="EMBL/GenBank/DDBJ databases">
        <title>High potential of lignocellulose degradation of a new Verrucomicrobia species.</title>
        <authorList>
            <person name="Wang Y."/>
            <person name="Shi Y."/>
            <person name="Qiu Z."/>
            <person name="Liu S."/>
            <person name="Yang H."/>
        </authorList>
    </citation>
    <scope>NUCLEOTIDE SEQUENCE [LARGE SCALE GENOMIC DNA]</scope>
    <source>
        <strain evidence="5 6">TSB47</strain>
    </source>
</reference>
<comment type="caution">
    <text evidence="5">The sequence shown here is derived from an EMBL/GenBank/DDBJ whole genome shotgun (WGS) entry which is preliminary data.</text>
</comment>
<accession>A0A178IGF0</accession>
<evidence type="ECO:0000256" key="3">
    <source>
        <dbReference type="SAM" id="MobiDB-lite"/>
    </source>
</evidence>
<protein>
    <recommendedName>
        <fullName evidence="4">Right handed beta helix domain-containing protein</fullName>
    </recommendedName>
</protein>
<dbReference type="SUPFAM" id="SSF51126">
    <property type="entry name" value="Pectin lyase-like"/>
    <property type="match status" value="1"/>
</dbReference>
<keyword evidence="1" id="KW-0479">Metal-binding</keyword>
<dbReference type="PANTHER" id="PTHR42970">
    <property type="entry name" value="PECTATE LYASE C-RELATED"/>
    <property type="match status" value="1"/>
</dbReference>
<dbReference type="GO" id="GO:0046872">
    <property type="term" value="F:metal ion binding"/>
    <property type="evidence" value="ECO:0007669"/>
    <property type="project" value="UniProtKB-KW"/>
</dbReference>